<dbReference type="PROSITE" id="PS50290">
    <property type="entry name" value="PI3_4_KINASE_3"/>
    <property type="match status" value="1"/>
</dbReference>
<evidence type="ECO:0000313" key="19">
    <source>
        <dbReference type="Proteomes" id="UP000076858"/>
    </source>
</evidence>
<dbReference type="GO" id="GO:0004674">
    <property type="term" value="F:protein serine/threonine kinase activity"/>
    <property type="evidence" value="ECO:0007669"/>
    <property type="project" value="UniProtKB-KW"/>
</dbReference>
<evidence type="ECO:0000256" key="1">
    <source>
        <dbReference type="ARBA" id="ARBA00004123"/>
    </source>
</evidence>
<evidence type="ECO:0000256" key="8">
    <source>
        <dbReference type="ARBA" id="ARBA00022777"/>
    </source>
</evidence>
<dbReference type="PROSITE" id="PS51190">
    <property type="entry name" value="FATC"/>
    <property type="match status" value="1"/>
</dbReference>
<dbReference type="InterPro" id="IPR057564">
    <property type="entry name" value="HEAT_ATR"/>
</dbReference>
<dbReference type="InterPro" id="IPR056802">
    <property type="entry name" value="ATR-like_M-HEAT"/>
</dbReference>
<keyword evidence="19" id="KW-1185">Reference proteome</keyword>
<evidence type="ECO:0000256" key="2">
    <source>
        <dbReference type="ARBA" id="ARBA00010769"/>
    </source>
</evidence>
<evidence type="ECO:0000256" key="4">
    <source>
        <dbReference type="ARBA" id="ARBA00022527"/>
    </source>
</evidence>
<dbReference type="InterPro" id="IPR036940">
    <property type="entry name" value="PI3/4_kinase_cat_sf"/>
</dbReference>
<dbReference type="GO" id="GO:0000723">
    <property type="term" value="P:telomere maintenance"/>
    <property type="evidence" value="ECO:0007669"/>
    <property type="project" value="TreeGrafter"/>
</dbReference>
<dbReference type="GO" id="GO:0005634">
    <property type="term" value="C:nucleus"/>
    <property type="evidence" value="ECO:0007669"/>
    <property type="project" value="UniProtKB-SubCell"/>
</dbReference>
<keyword evidence="11" id="KW-0539">Nucleus</keyword>
<dbReference type="EC" id="2.7.11.1" evidence="3"/>
<dbReference type="FunFam" id="3.30.1010.10:FF:000011">
    <property type="entry name" value="serine/threonine-protein kinase ATR"/>
    <property type="match status" value="1"/>
</dbReference>
<feature type="domain" description="PI3K/PI4K catalytic" evidence="15">
    <location>
        <begin position="2221"/>
        <end position="2536"/>
    </location>
</feature>
<evidence type="ECO:0000256" key="5">
    <source>
        <dbReference type="ARBA" id="ARBA00022679"/>
    </source>
</evidence>
<dbReference type="Gene3D" id="1.25.40.10">
    <property type="entry name" value="Tetratricopeptide repeat domain"/>
    <property type="match status" value="1"/>
</dbReference>
<dbReference type="OrthoDB" id="381190at2759"/>
<dbReference type="GO" id="GO:0005524">
    <property type="term" value="F:ATP binding"/>
    <property type="evidence" value="ECO:0007669"/>
    <property type="project" value="UniProtKB-KW"/>
</dbReference>
<comment type="caution">
    <text evidence="18">The sequence shown here is derived from an EMBL/GenBank/DDBJ whole genome shotgun (WGS) entry which is preliminary data.</text>
</comment>
<evidence type="ECO:0000256" key="12">
    <source>
        <dbReference type="ARBA" id="ARBA00024420"/>
    </source>
</evidence>
<keyword evidence="14" id="KW-0732">Signal</keyword>
<dbReference type="SMART" id="SM01343">
    <property type="entry name" value="FATC"/>
    <property type="match status" value="1"/>
</dbReference>
<gene>
    <name evidence="18" type="ORF">APZ42_026490</name>
</gene>
<dbReference type="InterPro" id="IPR050517">
    <property type="entry name" value="DDR_Repair_Kinase"/>
</dbReference>
<dbReference type="InterPro" id="IPR011009">
    <property type="entry name" value="Kinase-like_dom_sf"/>
</dbReference>
<dbReference type="Pfam" id="PF25030">
    <property type="entry name" value="M-HEAT_ATR"/>
    <property type="match status" value="1"/>
</dbReference>
<dbReference type="Pfam" id="PF02259">
    <property type="entry name" value="FAT"/>
    <property type="match status" value="1"/>
</dbReference>
<dbReference type="PROSITE" id="PS51189">
    <property type="entry name" value="FAT"/>
    <property type="match status" value="1"/>
</dbReference>
<keyword evidence="8" id="KW-0418">Kinase</keyword>
<evidence type="ECO:0000259" key="16">
    <source>
        <dbReference type="PROSITE" id="PS51189"/>
    </source>
</evidence>
<name>A0A162EDE1_9CRUS</name>
<organism evidence="18 19">
    <name type="scientific">Daphnia magna</name>
    <dbReference type="NCBI Taxonomy" id="35525"/>
    <lineage>
        <taxon>Eukaryota</taxon>
        <taxon>Metazoa</taxon>
        <taxon>Ecdysozoa</taxon>
        <taxon>Arthropoda</taxon>
        <taxon>Crustacea</taxon>
        <taxon>Branchiopoda</taxon>
        <taxon>Diplostraca</taxon>
        <taxon>Cladocera</taxon>
        <taxon>Anomopoda</taxon>
        <taxon>Daphniidae</taxon>
        <taxon>Daphnia</taxon>
    </lineage>
</organism>
<keyword evidence="9" id="KW-0067">ATP-binding</keyword>
<feature type="compositionally biased region" description="Low complexity" evidence="13">
    <location>
        <begin position="1458"/>
        <end position="1472"/>
    </location>
</feature>
<evidence type="ECO:0000256" key="7">
    <source>
        <dbReference type="ARBA" id="ARBA00022763"/>
    </source>
</evidence>
<dbReference type="Pfam" id="PF02260">
    <property type="entry name" value="FATC"/>
    <property type="match status" value="1"/>
</dbReference>
<dbReference type="PANTHER" id="PTHR11139:SF69">
    <property type="entry name" value="SERINE_THREONINE-PROTEIN KINASE ATR"/>
    <property type="match status" value="1"/>
</dbReference>
<dbReference type="STRING" id="35525.A0A162EDE1"/>
<dbReference type="Pfam" id="PF00454">
    <property type="entry name" value="PI3_PI4_kinase"/>
    <property type="match status" value="1"/>
</dbReference>
<evidence type="ECO:0000256" key="11">
    <source>
        <dbReference type="ARBA" id="ARBA00023242"/>
    </source>
</evidence>
<keyword evidence="6" id="KW-0547">Nucleotide-binding</keyword>
<evidence type="ECO:0000259" key="15">
    <source>
        <dbReference type="PROSITE" id="PS50290"/>
    </source>
</evidence>
<dbReference type="Pfam" id="PF23593">
    <property type="entry name" value="HEAT_ATR"/>
    <property type="match status" value="1"/>
</dbReference>
<comment type="similarity">
    <text evidence="2">Belongs to the PI3/PI4-kinase family. ATM subfamily.</text>
</comment>
<dbReference type="PROSITE" id="PS00916">
    <property type="entry name" value="PI3_4_KINASE_2"/>
    <property type="match status" value="1"/>
</dbReference>
<dbReference type="Gene3D" id="3.30.1010.10">
    <property type="entry name" value="Phosphatidylinositol 3-kinase Catalytic Subunit, Chain A, domain 4"/>
    <property type="match status" value="1"/>
</dbReference>
<feature type="domain" description="FATC" evidence="17">
    <location>
        <begin position="2536"/>
        <end position="2568"/>
    </location>
</feature>
<sequence length="2568" mass="291872">MHGVCKHPLFVILASGMATVLLNDEAEQSRKLSMDVQDTKNTTLSAVSNHRKMMALPALKILADLDHSEKSFDVLMSVMDRCCREPNNQSVFLGCGDDELDHKLAFAYTKWFLGRFSIIFTRKSYMKAFNSFIELNVKILNLFRDKEPNQFRSLVNEFVNLLKELAVIVSQRSNEEVHTHQSFKLHSFVPKEPVALATDCLLKMDGLELNSLQECSLLQSNVTKIIAMSADGILQYDPQLCSKLVCILLDQLNYGEICTFKSTLNCLGQILVHDCSTRVLEIFLHYAYRLVNLMMDENNRVWNENSENSSSEIGVALIECLSRLSNPFGSCSMTNHQYLRLISFILLREQFHQPIVLNNLLQSMLGALQRFTCQETTSLCRFTPDLWIKLLKHSYAAIPPMLIILQSEMAPGDSPIEISEPLAKRLKIDFLPTLTSVTLWEQLKSRWTLILDQQVTDQPVEMADITALVRIAISGVKLKLKWREMNSVMDDADFENLNGKICQILLTGEINSENMDNVIAIICEYLTSCIPLTYAGIDKNVALAWFALSALPWLSSVSESCDLEVKWIQVSRKFRPSFLKHQSSFASCFVKFPVGFFKPWAVEIGLKIFDIEFLQADAGTLIPSLPWIVRHSKSFREAISQCLTTILASGSKEEIRELTKTGTDLVCALSGKTNVVNNPEDGLSLRCTHNLENLATSMKISIVPENMALFFLEFVFDENDHSVLHRVELFRSVLYHSARTEALRLSVTKKLHKAAQMSVEKNFAYLQSTVLKCTTILVQFWKETVMSDCFHVVFKILLLSSYGAPVMCWTSSTVKEIASKLNVTPEMLFQRHVTIVCDVLLSNPDLEWRNSLLSLAPEIFMSSSHMVSNVHQWLLLLIPTLIPRLVVERAKAPSPFFEEICNQMNKNPSELIVKYFSDIYVHILLYCDANEQSAVTSYVERITKLKLPLLRAPNFQSVHNDLVIQLHSQRDRVLKALKVFADEDKSAAVSASTSTAKNRCQTKSLNSLGDYLRPRFLGILVHLDSVLLSKVLSDHIKIEALSSLSDLLHLMGTENIVAVRLKVLATLRTALQLTEEPFPQLNASAWDAFVRILGVQDLGPLVSQIAVSILPLHSSCAEQIRSILYYIVVENAETLKEHLKDLHFLPELPGLEDVVYSLKKTCSTNTSIPEQLSFLMRNISHEDFEVRMQSLSHLKSIVQKNFDIIQQLIMGTNDTSEAVLTRLISALLKGCSVREDELLLLYGKCFGYLGAVDPGRLTFSDQHNGDSTVYTATLIDDDFTFHLLGLLARSFLAPRNSQNLSILSFTIQQILKIYNSEDDSSKLFESALWNRLPEQLRVAFSPLTSSRYALKQQTESGPAPFPLYRSTAGKSYGNWLYNWTAGLIKKVTHPLAQQIFNACLPTVRRDLNINRYLLPYVVITALWSSPVEESARIGEEIMAVLTDRGLQRSPRRMMKRYSSSASATDVSSQGSSPKDSADANLHQSSMQGIFHLLDHLKKWLKQKSNSHRSNRKDRSITLDKEYKVVQELVDRIPNDLLARAAYQCQAYARAILHLEAHLKANPIQLRGQLGFLQKLYVAMDEPDGVAGVCAIRDQEPSLEENITAYEATGRLQDAFSCYERISQREDCSLEFYQGMLRCLLNLDLPQGSLTMANGLLQNCPEWRRNLDDYRAECGWRLGQWDLLEDVVKPYDLTSANNDAAVGWGVGLGQALLATKTNDLPKMEKCLRSVRLKQMRVISAINLERNSYPRAYENFVRLHILSEMESAVSLLDPALIAKETAFRARFSELLKNWNQRLDGVQASVRYTEPVLIVRRVVLKLIGQQVETKHPQLMEEIEAEIGNSWLVSARLARKAAHFQRAHILQLVASTSPCPPPAIYMEQAKLHWAKGEQDQAITVLKRGVEKRFPDLQAVQIEAAGLEPDKFTSDILECLKAKLLLARYYDETGHADMNTIIRYYKEVTEISKVWEEGFFRLAGYYDVLWNNLEGTKENHLDMARYIVTNLGRSMIYGSQFIYQAMPRMLSLWMELGTAEAENPKIYKNSSSRVKMTDVTRAIDIAQEKIPAYKFLTAFPQLISRICHPHPEVAALLRRIIAKTLVSHMQQCMWMMISVLKSSYSVRAKRCREIIDMVASNQPSVRKFFGDATNLADRLVELANKPVEDGVMVLSVEKAFRALPSLLSQSHFSKIMVPLQWLMTVTLPTTPGENVEHNPFPKDSVYIVGVEDTVEVMHSLQKPKKISIRGSDGKLYVFLCKPQDDLRKDFRLMEFNQLINRYLLRDPDSRKRNLHIRTYGVIPLNEDCGLIEWIPNLIGLRLVLNRIYREKGCLMSNTELRKRTPHLRDTLLRKRELFEKEILPRYPSVFSEWFLSTFPDPQDWFLARLSYVRTTAVMSMVGFIVGLGDRHGENILFDAVCGDAVHVDFSCLFNKGLSFEWPEQVPFRLTHNMIEAMGATGVEGSFRKCCEVTLHVLRKEIDTLLSVLKPFVHDPLVEWSKKSVNKGRADLPEIKNEQALEHVENIKMRLQGYFQQPNSKNKMKYRLSVEGQVNQLIAEATNVDNLCQMYIGWAAYM</sequence>
<feature type="region of interest" description="Disordered" evidence="13">
    <location>
        <begin position="1450"/>
        <end position="1479"/>
    </location>
</feature>
<proteinExistence type="inferred from homology"/>
<dbReference type="GO" id="GO:0006281">
    <property type="term" value="P:DNA repair"/>
    <property type="evidence" value="ECO:0007669"/>
    <property type="project" value="UniProtKB-KW"/>
</dbReference>
<dbReference type="InterPro" id="IPR003151">
    <property type="entry name" value="PIK-rel_kinase_FAT"/>
</dbReference>
<evidence type="ECO:0000313" key="18">
    <source>
        <dbReference type="EMBL" id="KZS09380.1"/>
    </source>
</evidence>
<feature type="chain" id="PRO_5007833633" description="Serine/threonine-protein kinase ATR" evidence="14">
    <location>
        <begin position="23"/>
        <end position="2568"/>
    </location>
</feature>
<evidence type="ECO:0000256" key="6">
    <source>
        <dbReference type="ARBA" id="ARBA00022741"/>
    </source>
</evidence>
<dbReference type="PANTHER" id="PTHR11139">
    <property type="entry name" value="ATAXIA TELANGIECTASIA MUTATED ATM -RELATED"/>
    <property type="match status" value="1"/>
</dbReference>
<keyword evidence="4" id="KW-0723">Serine/threonine-protein kinase</keyword>
<dbReference type="GO" id="GO:0005694">
    <property type="term" value="C:chromosome"/>
    <property type="evidence" value="ECO:0007669"/>
    <property type="project" value="TreeGrafter"/>
</dbReference>
<dbReference type="Proteomes" id="UP000076858">
    <property type="component" value="Unassembled WGS sequence"/>
</dbReference>
<dbReference type="InterPro" id="IPR000403">
    <property type="entry name" value="PI3/4_kinase_cat_dom"/>
</dbReference>
<dbReference type="InterPro" id="IPR018936">
    <property type="entry name" value="PI3/4_kinase_CS"/>
</dbReference>
<dbReference type="InterPro" id="IPR003152">
    <property type="entry name" value="FATC_dom"/>
</dbReference>
<dbReference type="CDD" id="cd00892">
    <property type="entry name" value="PIKKc_ATR"/>
    <property type="match status" value="1"/>
</dbReference>
<dbReference type="Gene3D" id="1.10.1070.11">
    <property type="entry name" value="Phosphatidylinositol 3-/4-kinase, catalytic domain"/>
    <property type="match status" value="1"/>
</dbReference>
<evidence type="ECO:0000256" key="13">
    <source>
        <dbReference type="SAM" id="MobiDB-lite"/>
    </source>
</evidence>
<dbReference type="InterPro" id="IPR016024">
    <property type="entry name" value="ARM-type_fold"/>
</dbReference>
<evidence type="ECO:0000256" key="3">
    <source>
        <dbReference type="ARBA" id="ARBA00012513"/>
    </source>
</evidence>
<evidence type="ECO:0000256" key="10">
    <source>
        <dbReference type="ARBA" id="ARBA00023204"/>
    </source>
</evidence>
<keyword evidence="10" id="KW-0234">DNA repair</keyword>
<evidence type="ECO:0000256" key="14">
    <source>
        <dbReference type="SAM" id="SignalP"/>
    </source>
</evidence>
<reference evidence="18 19" key="1">
    <citation type="submission" date="2016-03" db="EMBL/GenBank/DDBJ databases">
        <title>EvidentialGene: Evidence-directed Construction of Genes on Genomes.</title>
        <authorList>
            <person name="Gilbert D.G."/>
            <person name="Choi J.-H."/>
            <person name="Mockaitis K."/>
            <person name="Colbourne J."/>
            <person name="Pfrender M."/>
        </authorList>
    </citation>
    <scope>NUCLEOTIDE SEQUENCE [LARGE SCALE GENOMIC DNA]</scope>
    <source>
        <strain evidence="18 19">Xinb3</strain>
        <tissue evidence="18">Complete organism</tissue>
    </source>
</reference>
<dbReference type="Pfam" id="PF08064">
    <property type="entry name" value="UME"/>
    <property type="match status" value="1"/>
</dbReference>
<comment type="subcellular location">
    <subcellularLocation>
        <location evidence="1">Nucleus</location>
    </subcellularLocation>
</comment>
<accession>A0A162EDE1</accession>
<dbReference type="SUPFAM" id="SSF56112">
    <property type="entry name" value="Protein kinase-like (PK-like)"/>
    <property type="match status" value="1"/>
</dbReference>
<dbReference type="FunFam" id="1.10.1070.11:FF:000021">
    <property type="entry name" value="Serine/threonine-protein kinase ATR, putative"/>
    <property type="match status" value="1"/>
</dbReference>
<keyword evidence="5" id="KW-0808">Transferase</keyword>
<dbReference type="SMART" id="SM00146">
    <property type="entry name" value="PI3Kc"/>
    <property type="match status" value="1"/>
</dbReference>
<dbReference type="SUPFAM" id="SSF48371">
    <property type="entry name" value="ARM repeat"/>
    <property type="match status" value="1"/>
</dbReference>
<dbReference type="InterPro" id="IPR014009">
    <property type="entry name" value="PIK_FAT"/>
</dbReference>
<feature type="signal peptide" evidence="14">
    <location>
        <begin position="1"/>
        <end position="22"/>
    </location>
</feature>
<protein>
    <recommendedName>
        <fullName evidence="12">Serine/threonine-protein kinase ATR</fullName>
        <ecNumber evidence="3">2.7.11.1</ecNumber>
    </recommendedName>
</protein>
<feature type="domain" description="FAT" evidence="16">
    <location>
        <begin position="1536"/>
        <end position="2113"/>
    </location>
</feature>
<dbReference type="EMBL" id="LRGB01002076">
    <property type="protein sequence ID" value="KZS09380.1"/>
    <property type="molecule type" value="Genomic_DNA"/>
</dbReference>
<dbReference type="GO" id="GO:0000077">
    <property type="term" value="P:DNA damage checkpoint signaling"/>
    <property type="evidence" value="ECO:0007669"/>
    <property type="project" value="TreeGrafter"/>
</dbReference>
<evidence type="ECO:0000256" key="9">
    <source>
        <dbReference type="ARBA" id="ARBA00022840"/>
    </source>
</evidence>
<keyword evidence="7" id="KW-0227">DNA damage</keyword>
<dbReference type="InterPro" id="IPR012993">
    <property type="entry name" value="UME"/>
</dbReference>
<dbReference type="SMART" id="SM00802">
    <property type="entry name" value="UME"/>
    <property type="match status" value="1"/>
</dbReference>
<evidence type="ECO:0000259" key="17">
    <source>
        <dbReference type="PROSITE" id="PS51190"/>
    </source>
</evidence>
<dbReference type="InterPro" id="IPR011990">
    <property type="entry name" value="TPR-like_helical_dom_sf"/>
</dbReference>